<gene>
    <name evidence="1" type="ORF">ABSDF_p20006</name>
</gene>
<accession>B0VVB9</accession>
<geneLocation type="plasmid" evidence="1 2">
    <name>p2ABSDF</name>
</geneLocation>
<dbReference type="KEGG" id="abm:ABSDF_p20006"/>
<sequence length="228" mass="26288">MTFIIAIQLNDSIIVAADNKEVTLKEGETKQLIDNLTSKIHPWYKGIITGTGESYVLNRCITLFQQIAQSELKALPYCLELSRKVREHEIGVDHFQVENTKLLCSSYSDSGAQLYKVERFDEEQAYTIMAVEPMNITVWMFNPNVEAISADLQLLYADLRDYGTFNHQSEWINYYINRIAPIYQKQSQVDSLMSQSFDIFFQTEDEYVFGHIPNTQNGSLEIQEISTK</sequence>
<evidence type="ECO:0000313" key="1">
    <source>
        <dbReference type="EMBL" id="CAP02949.1"/>
    </source>
</evidence>
<proteinExistence type="predicted"/>
<protein>
    <submittedName>
        <fullName evidence="1">Uncharacterized protein</fullName>
    </submittedName>
</protein>
<dbReference type="AlphaFoldDB" id="B0VVB9"/>
<evidence type="ECO:0000313" key="2">
    <source>
        <dbReference type="Proteomes" id="UP000001741"/>
    </source>
</evidence>
<dbReference type="EMBL" id="CU468232">
    <property type="protein sequence ID" value="CAP02949.1"/>
    <property type="molecule type" value="Genomic_DNA"/>
</dbReference>
<name>B0VVB9_ACIBS</name>
<dbReference type="Proteomes" id="UP000001741">
    <property type="component" value="Plasmid p2ABSDF"/>
</dbReference>
<dbReference type="HOGENOM" id="CLU_103235_0_0_6"/>
<keyword evidence="1" id="KW-0614">Plasmid</keyword>
<reference evidence="1 2" key="1">
    <citation type="journal article" date="2008" name="PLoS ONE">
        <title>Comparative analysis of Acinetobacters: three genomes for three lifestyles.</title>
        <authorList>
            <person name="Vallenet D."/>
            <person name="Nordmann P."/>
            <person name="Barbe V."/>
            <person name="Poirel L."/>
            <person name="Mangenot S."/>
            <person name="Bataille E."/>
            <person name="Dossat C."/>
            <person name="Gas S."/>
            <person name="Kreimeyer A."/>
            <person name="Lenoble P."/>
            <person name="Oztas S."/>
            <person name="Poulain J."/>
            <person name="Segurens B."/>
            <person name="Robert C."/>
            <person name="Abergel C."/>
            <person name="Claverie J.M."/>
            <person name="Raoult D."/>
            <person name="Medigue C."/>
            <person name="Weissenbach J."/>
            <person name="Cruveiller S."/>
        </authorList>
    </citation>
    <scope>NUCLEOTIDE SEQUENCE [LARGE SCALE GENOMIC DNA]</scope>
    <source>
        <strain evidence="1 2">SDF</strain>
        <plasmid evidence="2">p2ABSDF</plasmid>
    </source>
</reference>
<organism evidence="1 2">
    <name type="scientific">Acinetobacter baumannii (strain SDF)</name>
    <dbReference type="NCBI Taxonomy" id="509170"/>
    <lineage>
        <taxon>Bacteria</taxon>
        <taxon>Pseudomonadati</taxon>
        <taxon>Pseudomonadota</taxon>
        <taxon>Gammaproteobacteria</taxon>
        <taxon>Moraxellales</taxon>
        <taxon>Moraxellaceae</taxon>
        <taxon>Acinetobacter</taxon>
        <taxon>Acinetobacter calcoaceticus/baumannii complex</taxon>
    </lineage>
</organism>